<feature type="compositionally biased region" description="Low complexity" evidence="6">
    <location>
        <begin position="232"/>
        <end position="256"/>
    </location>
</feature>
<keyword evidence="5" id="KW-0539">Nucleus</keyword>
<dbReference type="InterPro" id="IPR031336">
    <property type="entry name" value="CDC73_C"/>
</dbReference>
<dbReference type="PANTHER" id="PTHR12466:SF8">
    <property type="entry name" value="PARAFIBROMIN"/>
    <property type="match status" value="1"/>
</dbReference>
<dbReference type="InterPro" id="IPR007852">
    <property type="entry name" value="Cdc73/Parafibromin"/>
</dbReference>
<feature type="region of interest" description="Disordered" evidence="6">
    <location>
        <begin position="127"/>
        <end position="157"/>
    </location>
</feature>
<keyword evidence="10" id="KW-1185">Reference proteome</keyword>
<evidence type="ECO:0000313" key="9">
    <source>
        <dbReference type="EMBL" id="KAF9334758.1"/>
    </source>
</evidence>
<reference evidence="9" key="1">
    <citation type="journal article" date="2020" name="Fungal Divers.">
        <title>Resolving the Mortierellaceae phylogeny through synthesis of multi-gene phylogenetics and phylogenomics.</title>
        <authorList>
            <person name="Vandepol N."/>
            <person name="Liber J."/>
            <person name="Desiro A."/>
            <person name="Na H."/>
            <person name="Kennedy M."/>
            <person name="Barry K."/>
            <person name="Grigoriev I.V."/>
            <person name="Miller A.N."/>
            <person name="O'Donnell K."/>
            <person name="Stajich J.E."/>
            <person name="Bonito G."/>
        </authorList>
    </citation>
    <scope>NUCLEOTIDE SEQUENCE</scope>
    <source>
        <strain evidence="9">NVP1</strain>
    </source>
</reference>
<dbReference type="Proteomes" id="UP000696485">
    <property type="component" value="Unassembled WGS sequence"/>
</dbReference>
<keyword evidence="3" id="KW-0805">Transcription regulation</keyword>
<evidence type="ECO:0000256" key="5">
    <source>
        <dbReference type="ARBA" id="ARBA00023242"/>
    </source>
</evidence>
<dbReference type="GO" id="GO:0032968">
    <property type="term" value="P:positive regulation of transcription elongation by RNA polymerase II"/>
    <property type="evidence" value="ECO:0007669"/>
    <property type="project" value="TreeGrafter"/>
</dbReference>
<feature type="compositionally biased region" description="Basic and acidic residues" evidence="6">
    <location>
        <begin position="201"/>
        <end position="214"/>
    </location>
</feature>
<feature type="domain" description="Paf1 complex subunit Cdc73 N-terminal" evidence="8">
    <location>
        <begin position="7"/>
        <end position="150"/>
    </location>
</feature>
<comment type="subcellular location">
    <subcellularLocation>
        <location evidence="1">Nucleus</location>
    </subcellularLocation>
</comment>
<organism evidence="9 10">
    <name type="scientific">Podila minutissima</name>
    <dbReference type="NCBI Taxonomy" id="64525"/>
    <lineage>
        <taxon>Eukaryota</taxon>
        <taxon>Fungi</taxon>
        <taxon>Fungi incertae sedis</taxon>
        <taxon>Mucoromycota</taxon>
        <taxon>Mortierellomycotina</taxon>
        <taxon>Mortierellomycetes</taxon>
        <taxon>Mortierellales</taxon>
        <taxon>Mortierellaceae</taxon>
        <taxon>Podila</taxon>
    </lineage>
</organism>
<evidence type="ECO:0000259" key="7">
    <source>
        <dbReference type="Pfam" id="PF05179"/>
    </source>
</evidence>
<protein>
    <submittedName>
        <fullName evidence="9">Accessory factor associated with RNA polymerase II</fullName>
    </submittedName>
</protein>
<name>A0A9P5STF4_9FUNG</name>
<evidence type="ECO:0000259" key="8">
    <source>
        <dbReference type="Pfam" id="PF16050"/>
    </source>
</evidence>
<dbReference type="InterPro" id="IPR038103">
    <property type="entry name" value="CDC73_C_sf"/>
</dbReference>
<evidence type="ECO:0000256" key="3">
    <source>
        <dbReference type="ARBA" id="ARBA00023015"/>
    </source>
</evidence>
<evidence type="ECO:0000256" key="1">
    <source>
        <dbReference type="ARBA" id="ARBA00004123"/>
    </source>
</evidence>
<feature type="compositionally biased region" description="Polar residues" evidence="6">
    <location>
        <begin position="215"/>
        <end position="225"/>
    </location>
</feature>
<evidence type="ECO:0000313" key="10">
    <source>
        <dbReference type="Proteomes" id="UP000696485"/>
    </source>
</evidence>
<dbReference type="GO" id="GO:0000993">
    <property type="term" value="F:RNA polymerase II complex binding"/>
    <property type="evidence" value="ECO:0007669"/>
    <property type="project" value="TreeGrafter"/>
</dbReference>
<dbReference type="FunFam" id="3.40.50.11990:FF:000002">
    <property type="entry name" value="protein CDC73 homolog"/>
    <property type="match status" value="1"/>
</dbReference>
<proteinExistence type="inferred from homology"/>
<dbReference type="GO" id="GO:0006368">
    <property type="term" value="P:transcription elongation by RNA polymerase II"/>
    <property type="evidence" value="ECO:0007669"/>
    <property type="project" value="InterPro"/>
</dbReference>
<dbReference type="EMBL" id="JAAAUY010000131">
    <property type="protein sequence ID" value="KAF9334758.1"/>
    <property type="molecule type" value="Genomic_DNA"/>
</dbReference>
<dbReference type="PANTHER" id="PTHR12466">
    <property type="entry name" value="CDC73 DOMAIN PROTEIN"/>
    <property type="match status" value="1"/>
</dbReference>
<comment type="similarity">
    <text evidence="2">Belongs to the CDC73 family.</text>
</comment>
<keyword evidence="4" id="KW-0804">Transcription</keyword>
<accession>A0A9P5STF4</accession>
<sequence>MSATKKDPLSLLRDFTISKKPITLISSSGNLATELTDASDVVFADDKQTFTFPRTTPTAYRRGNSDETYTLETLLFLLQRANQSVAEYSLEGAQKGIPIVSILDKRLVLDYLTGVTATSANIVYQSETSKRSADEVANDTQDEASKKQKITSMTTHGDENEVLRQIISKERLARTTASVLRGNKSFANIQKIGIGILLKSKPKDDKAAAKKPQDRSSTAQPSASVSRPPGSSDPRSNPQSQRPPSGSSSNKPKPTSRVPIIIIPAAVTSMITMYNIKQFLEEQTFVDSQELRDRGEAKPSNIKIERRQKPNETQKTYYQVIDSTDHMKAEDWDRVVCVFTTGAEWQFKKWKWQKPIEVFNHCKGFYAKWADEIPKENIKSWNVEILNLNRHRRHADRALVTEFWDSLQSWCLANKPHLQY</sequence>
<dbReference type="GO" id="GO:0016593">
    <property type="term" value="C:Cdc73/Paf1 complex"/>
    <property type="evidence" value="ECO:0007669"/>
    <property type="project" value="InterPro"/>
</dbReference>
<dbReference type="Pfam" id="PF05179">
    <property type="entry name" value="CDC73_C"/>
    <property type="match status" value="1"/>
</dbReference>
<dbReference type="Gene3D" id="3.40.50.11990">
    <property type="entry name" value="RNA polymerase II accessory factor, Cdc73 C-terminal domain"/>
    <property type="match status" value="1"/>
</dbReference>
<dbReference type="Pfam" id="PF16050">
    <property type="entry name" value="CDC73_N"/>
    <property type="match status" value="1"/>
</dbReference>
<feature type="region of interest" description="Disordered" evidence="6">
    <location>
        <begin position="201"/>
        <end position="257"/>
    </location>
</feature>
<evidence type="ECO:0000256" key="2">
    <source>
        <dbReference type="ARBA" id="ARBA00010427"/>
    </source>
</evidence>
<dbReference type="InterPro" id="IPR032041">
    <property type="entry name" value="Cdc73_N"/>
</dbReference>
<dbReference type="AlphaFoldDB" id="A0A9P5STF4"/>
<gene>
    <name evidence="9" type="primary">CDC73</name>
    <name evidence="9" type="ORF">BG006_001565</name>
</gene>
<feature type="domain" description="Cell division control protein 73 C-terminal" evidence="7">
    <location>
        <begin position="256"/>
        <end position="410"/>
    </location>
</feature>
<evidence type="ECO:0000256" key="4">
    <source>
        <dbReference type="ARBA" id="ARBA00023163"/>
    </source>
</evidence>
<comment type="caution">
    <text evidence="9">The sequence shown here is derived from an EMBL/GenBank/DDBJ whole genome shotgun (WGS) entry which is preliminary data.</text>
</comment>
<evidence type="ECO:0000256" key="6">
    <source>
        <dbReference type="SAM" id="MobiDB-lite"/>
    </source>
</evidence>